<dbReference type="RefSeq" id="XP_056484572.1">
    <property type="nucleotide sequence ID" value="XM_056633952.1"/>
</dbReference>
<comment type="similarity">
    <text evidence="2">Belongs to the KptA/TPT1 family.</text>
</comment>
<feature type="compositionally biased region" description="Low complexity" evidence="7">
    <location>
        <begin position="89"/>
        <end position="106"/>
    </location>
</feature>
<evidence type="ECO:0000256" key="4">
    <source>
        <dbReference type="ARBA" id="ARBA00022679"/>
    </source>
</evidence>
<dbReference type="PANTHER" id="PTHR12684:SF2">
    <property type="entry name" value="TRNA 2'-PHOSPHOTRANSFERASE 1"/>
    <property type="match status" value="1"/>
</dbReference>
<comment type="function">
    <text evidence="1">Catalyzes the last step of tRNA splicing, the transfer of the splice junction 2'-phosphate from ligated tRNA to NAD to produce ADP-ribose 1''-2'' cyclic phosphate.</text>
</comment>
<evidence type="ECO:0000256" key="7">
    <source>
        <dbReference type="SAM" id="MobiDB-lite"/>
    </source>
</evidence>
<dbReference type="PANTHER" id="PTHR12684">
    <property type="entry name" value="PUTATIVE PHOSPHOTRANSFERASE"/>
    <property type="match status" value="1"/>
</dbReference>
<evidence type="ECO:0000313" key="8">
    <source>
        <dbReference type="EMBL" id="KAJ5386774.1"/>
    </source>
</evidence>
<keyword evidence="5" id="KW-0520">NAD</keyword>
<reference evidence="8" key="2">
    <citation type="journal article" date="2023" name="IMA Fungus">
        <title>Comparative genomic study of the Penicillium genus elucidates a diverse pangenome and 15 lateral gene transfer events.</title>
        <authorList>
            <person name="Petersen C."/>
            <person name="Sorensen T."/>
            <person name="Nielsen M.R."/>
            <person name="Sondergaard T.E."/>
            <person name="Sorensen J.L."/>
            <person name="Fitzpatrick D.A."/>
            <person name="Frisvad J.C."/>
            <person name="Nielsen K.L."/>
        </authorList>
    </citation>
    <scope>NUCLEOTIDE SEQUENCE</scope>
    <source>
        <strain evidence="8">IBT 29677</strain>
    </source>
</reference>
<dbReference type="AlphaFoldDB" id="A0A9W9VPD1"/>
<keyword evidence="9" id="KW-1185">Reference proteome</keyword>
<feature type="region of interest" description="Disordered" evidence="7">
    <location>
        <begin position="89"/>
        <end position="127"/>
    </location>
</feature>
<dbReference type="InterPro" id="IPR042080">
    <property type="entry name" value="RNA_2'-PTrans_N"/>
</dbReference>
<name>A0A9W9VPD1_9EURO</name>
<dbReference type="InterPro" id="IPR002745">
    <property type="entry name" value="Ptrans_KptA/Tpt1"/>
</dbReference>
<feature type="region of interest" description="Disordered" evidence="7">
    <location>
        <begin position="1"/>
        <end position="20"/>
    </location>
</feature>
<dbReference type="Proteomes" id="UP001147747">
    <property type="component" value="Unassembled WGS sequence"/>
</dbReference>
<dbReference type="SUPFAM" id="SSF56399">
    <property type="entry name" value="ADP-ribosylation"/>
    <property type="match status" value="1"/>
</dbReference>
<evidence type="ECO:0000256" key="2">
    <source>
        <dbReference type="ARBA" id="ARBA00009836"/>
    </source>
</evidence>
<dbReference type="EC" id="2.7.1.160" evidence="3"/>
<dbReference type="EMBL" id="JAPZBU010000009">
    <property type="protein sequence ID" value="KAJ5386774.1"/>
    <property type="molecule type" value="Genomic_DNA"/>
</dbReference>
<keyword evidence="4" id="KW-0808">Transferase</keyword>
<proteinExistence type="inferred from homology"/>
<dbReference type="InterPro" id="IPR042081">
    <property type="entry name" value="RNA_2'-PTrans_C"/>
</dbReference>
<dbReference type="Pfam" id="PF01885">
    <property type="entry name" value="PTS_2-RNA"/>
    <property type="match status" value="1"/>
</dbReference>
<dbReference type="GO" id="GO:0000215">
    <property type="term" value="F:tRNA 2'-phosphotransferase activity"/>
    <property type="evidence" value="ECO:0007669"/>
    <property type="project" value="UniProtKB-EC"/>
</dbReference>
<dbReference type="GO" id="GO:0006388">
    <property type="term" value="P:tRNA splicing, via endonucleolytic cleavage and ligation"/>
    <property type="evidence" value="ECO:0007669"/>
    <property type="project" value="TreeGrafter"/>
</dbReference>
<protein>
    <recommendedName>
        <fullName evidence="3">2'-phosphotransferase</fullName>
        <ecNumber evidence="3">2.7.1.160</ecNumber>
    </recommendedName>
</protein>
<comment type="catalytic activity">
    <reaction evidence="6">
        <text>2'-phospho-[ligated tRNA] + NAD(+) = mature tRNA + ADP-alpha-D-ribose 1'',2''-cyclic phosphate + nicotinamide</text>
        <dbReference type="Rhea" id="RHEA:23324"/>
        <dbReference type="Rhea" id="RHEA-COMP:11106"/>
        <dbReference type="Rhea" id="RHEA-COMP:11107"/>
        <dbReference type="ChEBI" id="CHEBI:17154"/>
        <dbReference type="ChEBI" id="CHEBI:57540"/>
        <dbReference type="ChEBI" id="CHEBI:76596"/>
        <dbReference type="ChEBI" id="CHEBI:82883"/>
        <dbReference type="ChEBI" id="CHEBI:85027"/>
        <dbReference type="EC" id="2.7.1.160"/>
    </reaction>
</comment>
<dbReference type="Gene3D" id="1.10.10.970">
    <property type="entry name" value="RNA 2'-phosphotransferase, Tpt1/KptA family, N-terminal domain"/>
    <property type="match status" value="1"/>
</dbReference>
<dbReference type="Gene3D" id="3.20.170.30">
    <property type="match status" value="1"/>
</dbReference>
<dbReference type="GeneID" id="81372932"/>
<accession>A0A9W9VPD1</accession>
<reference evidence="8" key="1">
    <citation type="submission" date="2022-12" db="EMBL/GenBank/DDBJ databases">
        <authorList>
            <person name="Petersen C."/>
        </authorList>
    </citation>
    <scope>NUCLEOTIDE SEQUENCE</scope>
    <source>
        <strain evidence="8">IBT 29677</strain>
    </source>
</reference>
<dbReference type="OrthoDB" id="419694at2759"/>
<evidence type="ECO:0000256" key="3">
    <source>
        <dbReference type="ARBA" id="ARBA00012007"/>
    </source>
</evidence>
<evidence type="ECO:0000256" key="6">
    <source>
        <dbReference type="ARBA" id="ARBA00047949"/>
    </source>
</evidence>
<evidence type="ECO:0000313" key="9">
    <source>
        <dbReference type="Proteomes" id="UP001147747"/>
    </source>
</evidence>
<organism evidence="8 9">
    <name type="scientific">Penicillium cosmopolitanum</name>
    <dbReference type="NCBI Taxonomy" id="1131564"/>
    <lineage>
        <taxon>Eukaryota</taxon>
        <taxon>Fungi</taxon>
        <taxon>Dikarya</taxon>
        <taxon>Ascomycota</taxon>
        <taxon>Pezizomycotina</taxon>
        <taxon>Eurotiomycetes</taxon>
        <taxon>Eurotiomycetidae</taxon>
        <taxon>Eurotiales</taxon>
        <taxon>Aspergillaceae</taxon>
        <taxon>Penicillium</taxon>
    </lineage>
</organism>
<evidence type="ECO:0000256" key="5">
    <source>
        <dbReference type="ARBA" id="ARBA00023027"/>
    </source>
</evidence>
<sequence>MPDQPRDKGKRGRGGPVSRDVQISKAMSLLLRHAAEKEGLKMNDQGYANVADVLQWRKLKSIKVTFDEVRHAVGSSDKKRFALLHIPSARPTETTTAATTVPTTRPGSEHEAAQSAAEADGQPSSPAILQAPVSTEEQQNATEQALSVTDADPSNFLIRATQGHSIKSVDAASFLEPLSLDDASKLPETVVHGTFHGAWPAILQSGGLQCMGRNHVHFATGPSLESVLGAQPDAAVQGKGEKKVISGMRWDTQVLIYIDLRKALAAGCPFWRSENNVILSEGLPVPGGLEGPDGQPKRVVSVDFFDVVVERKARLGKIWERGETLQELPAHLAKKGNPKVKR</sequence>
<comment type="caution">
    <text evidence="8">The sequence shown here is derived from an EMBL/GenBank/DDBJ whole genome shotgun (WGS) entry which is preliminary data.</text>
</comment>
<gene>
    <name evidence="8" type="ORF">N7509_009315</name>
</gene>
<evidence type="ECO:0000256" key="1">
    <source>
        <dbReference type="ARBA" id="ARBA00003343"/>
    </source>
</evidence>